<dbReference type="EMBL" id="JAGINT010000002">
    <property type="protein sequence ID" value="MBP2354960.1"/>
    <property type="molecule type" value="Genomic_DNA"/>
</dbReference>
<gene>
    <name evidence="2" type="ORF">JOF29_006070</name>
</gene>
<dbReference type="Pfam" id="PF13560">
    <property type="entry name" value="HTH_31"/>
    <property type="match status" value="1"/>
</dbReference>
<organism evidence="2 3">
    <name type="scientific">Kribbella aluminosa</name>
    <dbReference type="NCBI Taxonomy" id="416017"/>
    <lineage>
        <taxon>Bacteria</taxon>
        <taxon>Bacillati</taxon>
        <taxon>Actinomycetota</taxon>
        <taxon>Actinomycetes</taxon>
        <taxon>Propionibacteriales</taxon>
        <taxon>Kribbellaceae</taxon>
        <taxon>Kribbella</taxon>
    </lineage>
</organism>
<accession>A0ABS4UTK7</accession>
<proteinExistence type="predicted"/>
<evidence type="ECO:0000259" key="1">
    <source>
        <dbReference type="PROSITE" id="PS50943"/>
    </source>
</evidence>
<sequence length="299" mass="33464">MTSESALDSAASRSLLGRRLRRARESVGLSLREASRRTSVPLSQLSRLENGKAPVAPDDLVPFFKEYAVTDAEQISALTELARSTKRSTNWRDSYASVISPNFAQFIELEASASALTWYENAYVPGLLQTRGYVRGLMDLEPTVGIETPAAELTKRIEVRLNRQRILDRETGAPTLSVVLTEAVIRVRVGSAAVMAEQLKHLVEMAARPGIEIQIMPDDRHNAGLLIMPFCLLDFPSTWPLTEPSRVYIDQRAGFFWLDSPTEIDTYRKARANLRETALDQQQSVDYIEQKLAELQNLA</sequence>
<name>A0ABS4UTK7_9ACTN</name>
<dbReference type="Proteomes" id="UP000755585">
    <property type="component" value="Unassembled WGS sequence"/>
</dbReference>
<dbReference type="Pfam" id="PF19054">
    <property type="entry name" value="DUF5753"/>
    <property type="match status" value="1"/>
</dbReference>
<dbReference type="Gene3D" id="1.10.260.40">
    <property type="entry name" value="lambda repressor-like DNA-binding domains"/>
    <property type="match status" value="1"/>
</dbReference>
<dbReference type="CDD" id="cd00093">
    <property type="entry name" value="HTH_XRE"/>
    <property type="match status" value="1"/>
</dbReference>
<evidence type="ECO:0000313" key="3">
    <source>
        <dbReference type="Proteomes" id="UP000755585"/>
    </source>
</evidence>
<dbReference type="PROSITE" id="PS50943">
    <property type="entry name" value="HTH_CROC1"/>
    <property type="match status" value="1"/>
</dbReference>
<dbReference type="SUPFAM" id="SSF47413">
    <property type="entry name" value="lambda repressor-like DNA-binding domains"/>
    <property type="match status" value="1"/>
</dbReference>
<dbReference type="SMART" id="SM00530">
    <property type="entry name" value="HTH_XRE"/>
    <property type="match status" value="1"/>
</dbReference>
<feature type="domain" description="HTH cro/C1-type" evidence="1">
    <location>
        <begin position="20"/>
        <end position="74"/>
    </location>
</feature>
<dbReference type="InterPro" id="IPR010982">
    <property type="entry name" value="Lambda_DNA-bd_dom_sf"/>
</dbReference>
<keyword evidence="3" id="KW-1185">Reference proteome</keyword>
<protein>
    <submittedName>
        <fullName evidence="2">Transcriptional regulator with XRE-family HTH domain</fullName>
    </submittedName>
</protein>
<dbReference type="InterPro" id="IPR043917">
    <property type="entry name" value="DUF5753"/>
</dbReference>
<reference evidence="2 3" key="1">
    <citation type="submission" date="2021-03" db="EMBL/GenBank/DDBJ databases">
        <title>Sequencing the genomes of 1000 actinobacteria strains.</title>
        <authorList>
            <person name="Klenk H.-P."/>
        </authorList>
    </citation>
    <scope>NUCLEOTIDE SEQUENCE [LARGE SCALE GENOMIC DNA]</scope>
    <source>
        <strain evidence="2 3">DSM 18824</strain>
    </source>
</reference>
<dbReference type="InterPro" id="IPR001387">
    <property type="entry name" value="Cro/C1-type_HTH"/>
</dbReference>
<evidence type="ECO:0000313" key="2">
    <source>
        <dbReference type="EMBL" id="MBP2354960.1"/>
    </source>
</evidence>
<comment type="caution">
    <text evidence="2">The sequence shown here is derived from an EMBL/GenBank/DDBJ whole genome shotgun (WGS) entry which is preliminary data.</text>
</comment>
<dbReference type="RefSeq" id="WP_209697691.1">
    <property type="nucleotide sequence ID" value="NZ_BAAAVU010000015.1"/>
</dbReference>